<reference evidence="1" key="1">
    <citation type="submission" date="2023-06" db="EMBL/GenBank/DDBJ databases">
        <title>Genome-scale phylogeny and comparative genomics of the fungal order Sordariales.</title>
        <authorList>
            <consortium name="Lawrence Berkeley National Laboratory"/>
            <person name="Hensen N."/>
            <person name="Bonometti L."/>
            <person name="Westerberg I."/>
            <person name="Brannstrom I.O."/>
            <person name="Guillou S."/>
            <person name="Cros-Aarteil S."/>
            <person name="Calhoun S."/>
            <person name="Haridas S."/>
            <person name="Kuo A."/>
            <person name="Mondo S."/>
            <person name="Pangilinan J."/>
            <person name="Riley R."/>
            <person name="Labutti K."/>
            <person name="Andreopoulos B."/>
            <person name="Lipzen A."/>
            <person name="Chen C."/>
            <person name="Yanf M."/>
            <person name="Daum C."/>
            <person name="Ng V."/>
            <person name="Clum A."/>
            <person name="Steindorff A."/>
            <person name="Ohm R."/>
            <person name="Martin F."/>
            <person name="Silar P."/>
            <person name="Natvig D."/>
            <person name="Lalanne C."/>
            <person name="Gautier V."/>
            <person name="Ament-Velasquez S.L."/>
            <person name="Kruys A."/>
            <person name="Hutchinson M.I."/>
            <person name="Powell A.J."/>
            <person name="Barry K."/>
            <person name="Miller A.N."/>
            <person name="Grigoriev I.V."/>
            <person name="Debuchy R."/>
            <person name="Gladieux P."/>
            <person name="Thoren M.H."/>
            <person name="Johannesson H."/>
        </authorList>
    </citation>
    <scope>NUCLEOTIDE SEQUENCE</scope>
    <source>
        <strain evidence="1">CBS 606.72</strain>
    </source>
</reference>
<accession>A0AA40CB88</accession>
<evidence type="ECO:0000313" key="2">
    <source>
        <dbReference type="Proteomes" id="UP001175000"/>
    </source>
</evidence>
<dbReference type="Proteomes" id="UP001175000">
    <property type="component" value="Unassembled WGS sequence"/>
</dbReference>
<comment type="caution">
    <text evidence="1">The sequence shown here is derived from an EMBL/GenBank/DDBJ whole genome shotgun (WGS) entry which is preliminary data.</text>
</comment>
<keyword evidence="2" id="KW-1185">Reference proteome</keyword>
<evidence type="ECO:0000313" key="1">
    <source>
        <dbReference type="EMBL" id="KAK0632017.1"/>
    </source>
</evidence>
<gene>
    <name evidence="1" type="ORF">B0T14DRAFT_18672</name>
</gene>
<name>A0AA40CB88_9PEZI</name>
<proteinExistence type="predicted"/>
<dbReference type="EMBL" id="JAULSU010000001">
    <property type="protein sequence ID" value="KAK0632017.1"/>
    <property type="molecule type" value="Genomic_DNA"/>
</dbReference>
<protein>
    <submittedName>
        <fullName evidence="1">Uncharacterized protein</fullName>
    </submittedName>
</protein>
<organism evidence="1 2">
    <name type="scientific">Immersiella caudata</name>
    <dbReference type="NCBI Taxonomy" id="314043"/>
    <lineage>
        <taxon>Eukaryota</taxon>
        <taxon>Fungi</taxon>
        <taxon>Dikarya</taxon>
        <taxon>Ascomycota</taxon>
        <taxon>Pezizomycotina</taxon>
        <taxon>Sordariomycetes</taxon>
        <taxon>Sordariomycetidae</taxon>
        <taxon>Sordariales</taxon>
        <taxon>Lasiosphaeriaceae</taxon>
        <taxon>Immersiella</taxon>
    </lineage>
</organism>
<dbReference type="AlphaFoldDB" id="A0AA40CB88"/>
<sequence length="223" mass="24347">MVFFGELHTDYLPLLPNTFVPDVWGCVSRFELCGGGGRKGPGWPAVGSGICRSGGLVEDLFGLFLRTWRWSLGVFAFLAEDGRSLSFSVQMFVLRSSARLLYRRWRLVMRWQVPRESLDRVDCCSAVVRAWLLADTTHGLVPGRPKSGGDLYSLSGGRDWADAPVALSDQRDPGPVLRSHLLTLGQNPSSLGISNASAARCGAAYPRARLPSPFSTYSNPSPS</sequence>